<name>A0A841K9D0_9HYPH</name>
<dbReference type="InterPro" id="IPR010413">
    <property type="entry name" value="HutX-like"/>
</dbReference>
<dbReference type="EMBL" id="JACHEH010000001">
    <property type="protein sequence ID" value="MBB6166646.1"/>
    <property type="molecule type" value="Genomic_DNA"/>
</dbReference>
<evidence type="ECO:0008006" key="3">
    <source>
        <dbReference type="Google" id="ProtNLM"/>
    </source>
</evidence>
<comment type="caution">
    <text evidence="1">The sequence shown here is derived from an EMBL/GenBank/DDBJ whole genome shotgun (WGS) entry which is preliminary data.</text>
</comment>
<dbReference type="SUPFAM" id="SSF144064">
    <property type="entry name" value="Heme iron utilization protein-like"/>
    <property type="match status" value="1"/>
</dbReference>
<evidence type="ECO:0000313" key="2">
    <source>
        <dbReference type="Proteomes" id="UP000588017"/>
    </source>
</evidence>
<accession>A0A841K9D0</accession>
<proteinExistence type="predicted"/>
<dbReference type="NCBIfam" id="TIGR04108">
    <property type="entry name" value="HutX"/>
    <property type="match status" value="1"/>
</dbReference>
<dbReference type="AlphaFoldDB" id="A0A841K9D0"/>
<organism evidence="1 2">
    <name type="scientific">Chelatococcus composti</name>
    <dbReference type="NCBI Taxonomy" id="1743235"/>
    <lineage>
        <taxon>Bacteria</taxon>
        <taxon>Pseudomonadati</taxon>
        <taxon>Pseudomonadota</taxon>
        <taxon>Alphaproteobacteria</taxon>
        <taxon>Hyphomicrobiales</taxon>
        <taxon>Chelatococcaceae</taxon>
        <taxon>Chelatococcus</taxon>
    </lineage>
</organism>
<dbReference type="Gene3D" id="3.40.1570.10">
    <property type="entry name" value="HemS/ChuS/ChuX like domains"/>
    <property type="match status" value="1"/>
</dbReference>
<dbReference type="Pfam" id="PF06228">
    <property type="entry name" value="ChuX_HutX"/>
    <property type="match status" value="1"/>
</dbReference>
<evidence type="ECO:0000313" key="1">
    <source>
        <dbReference type="EMBL" id="MBB6166646.1"/>
    </source>
</evidence>
<gene>
    <name evidence="1" type="ORF">HNQ73_000254</name>
</gene>
<reference evidence="1 2" key="1">
    <citation type="submission" date="2020-08" db="EMBL/GenBank/DDBJ databases">
        <title>Genomic Encyclopedia of Type Strains, Phase IV (KMG-IV): sequencing the most valuable type-strain genomes for metagenomic binning, comparative biology and taxonomic classification.</title>
        <authorList>
            <person name="Goeker M."/>
        </authorList>
    </citation>
    <scope>NUCLEOTIDE SEQUENCE [LARGE SCALE GENOMIC DNA]</scope>
    <source>
        <strain evidence="1 2">DSM 101465</strain>
    </source>
</reference>
<dbReference type="Proteomes" id="UP000588017">
    <property type="component" value="Unassembled WGS sequence"/>
</dbReference>
<dbReference type="PIRSF" id="PIRSF030840">
    <property type="entry name" value="DUF1008"/>
    <property type="match status" value="1"/>
</dbReference>
<protein>
    <recommendedName>
        <fullName evidence="3">Heme utilization cystosolic carrier protein HutX</fullName>
    </recommendedName>
</protein>
<dbReference type="RefSeq" id="WP_244649818.1">
    <property type="nucleotide sequence ID" value="NZ_BMHX01000001.1"/>
</dbReference>
<keyword evidence="2" id="KW-1185">Reference proteome</keyword>
<dbReference type="CDD" id="cd16829">
    <property type="entry name" value="ChuX_HutX-like"/>
    <property type="match status" value="1"/>
</dbReference>
<sequence length="197" mass="21084">MAFIHLENRRQGIDMAAEGQGTAGAGGRAALAARFATNLDGVIENLAQEYGLSPLEATRLLPPHACRWAAPERFGEIMEDLTGWGAVLFLVHTPSAIVEVKAPVPPGTFARGYYNLHGDSPLGGHLKAERCVAIGFVRRPFMGRESASIQFFDCDGASMFKVFVSRGADRTLDAGQLERFEALASRVTEAAPAPAAQ</sequence>
<dbReference type="InterPro" id="IPR053733">
    <property type="entry name" value="Heme_Transport_Util_sf"/>
</dbReference>